<protein>
    <submittedName>
        <fullName evidence="2">DNA polymerase III subunit epsilon</fullName>
    </submittedName>
</protein>
<evidence type="ECO:0000313" key="2">
    <source>
        <dbReference type="EMBL" id="BDI03296.1"/>
    </source>
</evidence>
<keyword evidence="3" id="KW-1185">Reference proteome</keyword>
<reference evidence="2" key="1">
    <citation type="submission" date="2022-04" db="EMBL/GenBank/DDBJ databases">
        <title>Whole genome sequence of Sphaerotilus sp. FB-5.</title>
        <authorList>
            <person name="Takeda M."/>
            <person name="Narihara S."/>
            <person name="Akimoto M."/>
            <person name="Akimoto R."/>
            <person name="Nishiyashiki S."/>
            <person name="Murakami T."/>
        </authorList>
    </citation>
    <scope>NUCLEOTIDE SEQUENCE</scope>
    <source>
        <strain evidence="2">FB-5</strain>
    </source>
</reference>
<organism evidence="2 3">
    <name type="scientific">Sphaerotilus microaerophilus</name>
    <dbReference type="NCBI Taxonomy" id="2914710"/>
    <lineage>
        <taxon>Bacteria</taxon>
        <taxon>Pseudomonadati</taxon>
        <taxon>Pseudomonadota</taxon>
        <taxon>Betaproteobacteria</taxon>
        <taxon>Burkholderiales</taxon>
        <taxon>Sphaerotilaceae</taxon>
        <taxon>Sphaerotilus</taxon>
    </lineage>
</organism>
<dbReference type="EMBL" id="AP025730">
    <property type="protein sequence ID" value="BDI03296.1"/>
    <property type="molecule type" value="Genomic_DNA"/>
</dbReference>
<dbReference type="CDD" id="cd06127">
    <property type="entry name" value="DEDDh"/>
    <property type="match status" value="1"/>
</dbReference>
<evidence type="ECO:0000313" key="3">
    <source>
        <dbReference type="Proteomes" id="UP001057498"/>
    </source>
</evidence>
<sequence>MSAPRPPGTPDQAPGSSPGAETIAVIDFETTGMTPAQGARATEIAAVLVRGGAIVGQYQSLMHSGVRIPAFIEQLTGISNAMLRGAPPAEQVMREVADFTRGCPLVAHNASFDRGFWLAERERAGCPVTLPVPGEPAPVTNPAADFACTVLLSRRLYPDAPNHRLGSLARWHHLPDQGRAHRALADALTTAHLLLRIQQDVSDRFSAELADQPVDHGLLAALQRASKDQLPRCVTRHLRSRGAATALRR</sequence>
<dbReference type="InterPro" id="IPR012337">
    <property type="entry name" value="RNaseH-like_sf"/>
</dbReference>
<evidence type="ECO:0000259" key="1">
    <source>
        <dbReference type="SMART" id="SM00479"/>
    </source>
</evidence>
<dbReference type="Gene3D" id="3.30.420.10">
    <property type="entry name" value="Ribonuclease H-like superfamily/Ribonuclease H"/>
    <property type="match status" value="1"/>
</dbReference>
<dbReference type="SUPFAM" id="SSF53098">
    <property type="entry name" value="Ribonuclease H-like"/>
    <property type="match status" value="1"/>
</dbReference>
<name>A0ABM7YGJ9_9BURK</name>
<dbReference type="InterPro" id="IPR013520">
    <property type="entry name" value="Ribonucl_H"/>
</dbReference>
<accession>A0ABM7YGJ9</accession>
<gene>
    <name evidence="2" type="ORF">CATMQ487_02660</name>
</gene>
<dbReference type="PANTHER" id="PTHR30231:SF37">
    <property type="entry name" value="EXODEOXYRIBONUCLEASE 10"/>
    <property type="match status" value="1"/>
</dbReference>
<dbReference type="Pfam" id="PF00929">
    <property type="entry name" value="RNase_T"/>
    <property type="match status" value="1"/>
</dbReference>
<dbReference type="PANTHER" id="PTHR30231">
    <property type="entry name" value="DNA POLYMERASE III SUBUNIT EPSILON"/>
    <property type="match status" value="1"/>
</dbReference>
<dbReference type="InterPro" id="IPR036397">
    <property type="entry name" value="RNaseH_sf"/>
</dbReference>
<dbReference type="SMART" id="SM00479">
    <property type="entry name" value="EXOIII"/>
    <property type="match status" value="1"/>
</dbReference>
<dbReference type="RefSeq" id="WP_256490737.1">
    <property type="nucleotide sequence ID" value="NZ_AP025730.1"/>
</dbReference>
<proteinExistence type="predicted"/>
<feature type="domain" description="Exonuclease" evidence="1">
    <location>
        <begin position="22"/>
        <end position="203"/>
    </location>
</feature>
<dbReference type="Proteomes" id="UP001057498">
    <property type="component" value="Chromosome"/>
</dbReference>